<evidence type="ECO:0000259" key="1">
    <source>
        <dbReference type="PROSITE" id="PS51063"/>
    </source>
</evidence>
<feature type="domain" description="HTH crp-type" evidence="1">
    <location>
        <begin position="1"/>
        <end position="74"/>
    </location>
</feature>
<dbReference type="SMART" id="SM00419">
    <property type="entry name" value="HTH_CRP"/>
    <property type="match status" value="1"/>
</dbReference>
<dbReference type="SUPFAM" id="SSF46785">
    <property type="entry name" value="Winged helix' DNA-binding domain"/>
    <property type="match status" value="1"/>
</dbReference>
<sequence>MNTDERLAAFLVNLSRRHAQRGYSTTRILLRVSREEISSFRGVTLETISRGFSRLLRLNFIEVNGKEVVIKYMES</sequence>
<dbReference type="PROSITE" id="PS51063">
    <property type="entry name" value="HTH_CRP_2"/>
    <property type="match status" value="1"/>
</dbReference>
<dbReference type="PRINTS" id="PR00034">
    <property type="entry name" value="HTHCRP"/>
</dbReference>
<protein>
    <submittedName>
        <fullName evidence="2">Helix-turn-helix domain-containing protein</fullName>
    </submittedName>
</protein>
<evidence type="ECO:0000313" key="2">
    <source>
        <dbReference type="EMBL" id="MDN0076718.1"/>
    </source>
</evidence>
<dbReference type="RefSeq" id="WP_289831366.1">
    <property type="nucleotide sequence ID" value="NZ_JAUEDK010000040.1"/>
</dbReference>
<organism evidence="2 3">
    <name type="scientific">Crenobacter oryzisoli</name>
    <dbReference type="NCBI Taxonomy" id="3056844"/>
    <lineage>
        <taxon>Bacteria</taxon>
        <taxon>Pseudomonadati</taxon>
        <taxon>Pseudomonadota</taxon>
        <taxon>Betaproteobacteria</taxon>
        <taxon>Neisseriales</taxon>
        <taxon>Neisseriaceae</taxon>
        <taxon>Crenobacter</taxon>
    </lineage>
</organism>
<dbReference type="InterPro" id="IPR036390">
    <property type="entry name" value="WH_DNA-bd_sf"/>
</dbReference>
<dbReference type="EMBL" id="JAUEDK010000040">
    <property type="protein sequence ID" value="MDN0076718.1"/>
    <property type="molecule type" value="Genomic_DNA"/>
</dbReference>
<dbReference type="InterPro" id="IPR012318">
    <property type="entry name" value="HTH_CRP"/>
</dbReference>
<dbReference type="Proteomes" id="UP001168540">
    <property type="component" value="Unassembled WGS sequence"/>
</dbReference>
<dbReference type="InterPro" id="IPR036388">
    <property type="entry name" value="WH-like_DNA-bd_sf"/>
</dbReference>
<reference evidence="2" key="1">
    <citation type="submission" date="2023-06" db="EMBL/GenBank/DDBJ databases">
        <authorList>
            <person name="Zhang S."/>
        </authorList>
    </citation>
    <scope>NUCLEOTIDE SEQUENCE</scope>
    <source>
        <strain evidence="2">SG2303</strain>
    </source>
</reference>
<dbReference type="Pfam" id="PF13545">
    <property type="entry name" value="HTH_Crp_2"/>
    <property type="match status" value="1"/>
</dbReference>
<accession>A0ABT7XSL8</accession>
<dbReference type="Gene3D" id="1.10.10.10">
    <property type="entry name" value="Winged helix-like DNA-binding domain superfamily/Winged helix DNA-binding domain"/>
    <property type="match status" value="1"/>
</dbReference>
<keyword evidence="3" id="KW-1185">Reference proteome</keyword>
<comment type="caution">
    <text evidence="2">The sequence shown here is derived from an EMBL/GenBank/DDBJ whole genome shotgun (WGS) entry which is preliminary data.</text>
</comment>
<gene>
    <name evidence="2" type="ORF">QU481_17815</name>
</gene>
<evidence type="ECO:0000313" key="3">
    <source>
        <dbReference type="Proteomes" id="UP001168540"/>
    </source>
</evidence>
<name>A0ABT7XSL8_9NEIS</name>
<proteinExistence type="predicted"/>